<keyword evidence="5" id="KW-0805">Transcription regulation</keyword>
<evidence type="ECO:0000256" key="6">
    <source>
        <dbReference type="ARBA" id="ARBA00023125"/>
    </source>
</evidence>
<dbReference type="PANTHER" id="PTHR10071">
    <property type="entry name" value="TRANSCRIPTION FACTOR GATA FAMILY MEMBER"/>
    <property type="match status" value="1"/>
</dbReference>
<keyword evidence="8" id="KW-0539">Nucleus</keyword>
<proteinExistence type="evidence at transcript level"/>
<dbReference type="CDD" id="cd00202">
    <property type="entry name" value="ZnF_GATA"/>
    <property type="match status" value="1"/>
</dbReference>
<dbReference type="InterPro" id="IPR039355">
    <property type="entry name" value="Transcription_factor_GATA"/>
</dbReference>
<evidence type="ECO:0000256" key="5">
    <source>
        <dbReference type="ARBA" id="ARBA00023015"/>
    </source>
</evidence>
<keyword evidence="6" id="KW-0238">DNA-binding</keyword>
<dbReference type="GO" id="GO:0045944">
    <property type="term" value="P:positive regulation of transcription by RNA polymerase II"/>
    <property type="evidence" value="ECO:0007669"/>
    <property type="project" value="TreeGrafter"/>
</dbReference>
<sequence length="194" mass="21440">MAKNQQRKMTTSRRMGLRCANCHTDSTTLWRRNNDGDPVCNACGLYYKLHHVNRPLAMKKDGIQTRKRKPKSGGGKLKEPEAGTKRATSVNSSNTLLDYKTNPGMMSWTSMTAGYPPAHHALDSTKCGRQDSGVFPQVPNFSVFEQQAVAAQRELMAQPATALSNYDPTHVHAHANIKLEMDSLQHPAPTAVHS</sequence>
<evidence type="ECO:0000256" key="10">
    <source>
        <dbReference type="SAM" id="MobiDB-lite"/>
    </source>
</evidence>
<dbReference type="GO" id="GO:0005634">
    <property type="term" value="C:nucleus"/>
    <property type="evidence" value="ECO:0007669"/>
    <property type="project" value="UniProtKB-SubCell"/>
</dbReference>
<dbReference type="EMBL" id="JX853978">
    <property type="protein sequence ID" value="AFY10809.1"/>
    <property type="molecule type" value="mRNA"/>
</dbReference>
<dbReference type="GO" id="GO:0045165">
    <property type="term" value="P:cell fate commitment"/>
    <property type="evidence" value="ECO:0007669"/>
    <property type="project" value="TreeGrafter"/>
</dbReference>
<evidence type="ECO:0000256" key="1">
    <source>
        <dbReference type="ARBA" id="ARBA00004123"/>
    </source>
</evidence>
<dbReference type="PRINTS" id="PR00619">
    <property type="entry name" value="GATAZNFINGER"/>
</dbReference>
<dbReference type="PROSITE" id="PS00344">
    <property type="entry name" value="GATA_ZN_FINGER_1"/>
    <property type="match status" value="1"/>
</dbReference>
<dbReference type="GO" id="GO:0008270">
    <property type="term" value="F:zinc ion binding"/>
    <property type="evidence" value="ECO:0007669"/>
    <property type="project" value="UniProtKB-KW"/>
</dbReference>
<dbReference type="AlphaFoldDB" id="K9MZ00"/>
<dbReference type="FunFam" id="3.30.50.10:FF:000032">
    <property type="entry name" value="Transcription factor GATA-3"/>
    <property type="match status" value="1"/>
</dbReference>
<comment type="subcellular location">
    <subcellularLocation>
        <location evidence="1">Nucleus</location>
    </subcellularLocation>
</comment>
<dbReference type="GO" id="GO:0000122">
    <property type="term" value="P:negative regulation of transcription by RNA polymerase II"/>
    <property type="evidence" value="ECO:0007669"/>
    <property type="project" value="TreeGrafter"/>
</dbReference>
<keyword evidence="2" id="KW-0479">Metal-binding</keyword>
<dbReference type="InterPro" id="IPR013088">
    <property type="entry name" value="Znf_NHR/GATA"/>
</dbReference>
<feature type="region of interest" description="Disordered" evidence="10">
    <location>
        <begin position="58"/>
        <end position="96"/>
    </location>
</feature>
<keyword evidence="4" id="KW-0862">Zinc</keyword>
<keyword evidence="7" id="KW-0804">Transcription</keyword>
<name>K9MZ00_ISOPU</name>
<feature type="compositionally biased region" description="Polar residues" evidence="10">
    <location>
        <begin position="86"/>
        <end position="96"/>
    </location>
</feature>
<dbReference type="SMART" id="SM00401">
    <property type="entry name" value="ZnF_GATA"/>
    <property type="match status" value="1"/>
</dbReference>
<evidence type="ECO:0000259" key="11">
    <source>
        <dbReference type="PROSITE" id="PS50114"/>
    </source>
</evidence>
<feature type="domain" description="GATA-type" evidence="11">
    <location>
        <begin position="13"/>
        <end position="66"/>
    </location>
</feature>
<evidence type="ECO:0000256" key="7">
    <source>
        <dbReference type="ARBA" id="ARBA00023163"/>
    </source>
</evidence>
<evidence type="ECO:0000256" key="2">
    <source>
        <dbReference type="ARBA" id="ARBA00022723"/>
    </source>
</evidence>
<protein>
    <submittedName>
        <fullName evidence="12">Gata456</fullName>
    </submittedName>
</protein>
<dbReference type="Gene3D" id="3.30.50.10">
    <property type="entry name" value="Erythroid Transcription Factor GATA-1, subunit A"/>
    <property type="match status" value="1"/>
</dbReference>
<organism evidence="12">
    <name type="scientific">Isodiametra pulchra</name>
    <name type="common">Acoelomorph flatworm</name>
    <name type="synonym">Convoluta pulchra</name>
    <dbReference type="NCBI Taxonomy" id="504439"/>
    <lineage>
        <taxon>Eukaryota</taxon>
        <taxon>Metazoa</taxon>
        <taxon>Xenacoelomorpha</taxon>
        <taxon>Acoelomorpha</taxon>
        <taxon>Acoela</taxon>
        <taxon>Isodiametridae</taxon>
        <taxon>Isodiametra</taxon>
    </lineage>
</organism>
<accession>K9MZ00</accession>
<reference evidence="12" key="1">
    <citation type="submission" date="2012-09" db="EMBL/GenBank/DDBJ databases">
        <authorList>
            <person name="Chiodin M.M.C.Jr."/>
            <person name="Borve A.A.B."/>
            <person name="Berezikhov E.E.B."/>
            <person name="Ladurner P.P.L."/>
            <person name="Martinez P.P.M."/>
            <person name="Hejnol A.A.H.Sr."/>
        </authorList>
    </citation>
    <scope>NUCLEOTIDE SEQUENCE</scope>
</reference>
<reference evidence="12" key="2">
    <citation type="journal article" date="2013" name="PLoS ONE">
        <title>Mesodermal Gene Expression in the Acoel Isodiametra pulchra Indicates a Low Number of Mesodermal Cell Types and the Endomesodermal Origin of the Gonads.</title>
        <authorList>
            <person name="Chiodin M."/>
            <person name="Borve A."/>
            <person name="Berezikov E."/>
            <person name="Ladurner P."/>
            <person name="Martinez P."/>
            <person name="Hejnol A."/>
        </authorList>
    </citation>
    <scope>NUCLEOTIDE SEQUENCE</scope>
</reference>
<dbReference type="Pfam" id="PF00320">
    <property type="entry name" value="GATA"/>
    <property type="match status" value="1"/>
</dbReference>
<evidence type="ECO:0000256" key="9">
    <source>
        <dbReference type="PROSITE-ProRule" id="PRU00094"/>
    </source>
</evidence>
<dbReference type="InterPro" id="IPR000679">
    <property type="entry name" value="Znf_GATA"/>
</dbReference>
<evidence type="ECO:0000256" key="8">
    <source>
        <dbReference type="ARBA" id="ARBA00023242"/>
    </source>
</evidence>
<dbReference type="PROSITE" id="PS50114">
    <property type="entry name" value="GATA_ZN_FINGER_2"/>
    <property type="match status" value="1"/>
</dbReference>
<evidence type="ECO:0000313" key="12">
    <source>
        <dbReference type="EMBL" id="AFY10809.1"/>
    </source>
</evidence>
<keyword evidence="3 9" id="KW-0863">Zinc-finger</keyword>
<dbReference type="GO" id="GO:0000978">
    <property type="term" value="F:RNA polymerase II cis-regulatory region sequence-specific DNA binding"/>
    <property type="evidence" value="ECO:0007669"/>
    <property type="project" value="TreeGrafter"/>
</dbReference>
<dbReference type="SUPFAM" id="SSF57716">
    <property type="entry name" value="Glucocorticoid receptor-like (DNA-binding domain)"/>
    <property type="match status" value="1"/>
</dbReference>
<dbReference type="GO" id="GO:0000981">
    <property type="term" value="F:DNA-binding transcription factor activity, RNA polymerase II-specific"/>
    <property type="evidence" value="ECO:0007669"/>
    <property type="project" value="TreeGrafter"/>
</dbReference>
<dbReference type="PANTHER" id="PTHR10071:SF281">
    <property type="entry name" value="BOX A-BINDING FACTOR-RELATED"/>
    <property type="match status" value="1"/>
</dbReference>
<evidence type="ECO:0000256" key="3">
    <source>
        <dbReference type="ARBA" id="ARBA00022771"/>
    </source>
</evidence>
<evidence type="ECO:0000256" key="4">
    <source>
        <dbReference type="ARBA" id="ARBA00022833"/>
    </source>
</evidence>